<organism evidence="2 3">
    <name type="scientific">Bifidobacterium breve</name>
    <dbReference type="NCBI Taxonomy" id="1685"/>
    <lineage>
        <taxon>Bacteria</taxon>
        <taxon>Bacillati</taxon>
        <taxon>Actinomycetota</taxon>
        <taxon>Actinomycetes</taxon>
        <taxon>Bifidobacteriales</taxon>
        <taxon>Bifidobacteriaceae</taxon>
        <taxon>Bifidobacterium</taxon>
    </lineage>
</organism>
<reference evidence="2" key="1">
    <citation type="submission" date="2018-05" db="EMBL/GenBank/DDBJ databases">
        <authorList>
            <person name="Kondepudi K.K."/>
            <person name="Singh S."/>
            <person name="Chaudhry V."/>
            <person name="Mantri S."/>
            <person name="Bhadada S."/>
            <person name="Bishnoi M."/>
            <person name="Kaur J."/>
            <person name="Sharma S."/>
            <person name="Bhatia R."/>
        </authorList>
    </citation>
    <scope>NUCLEOTIDE SEQUENCE</scope>
    <source>
        <strain evidence="2">Bif11</strain>
    </source>
</reference>
<dbReference type="Proteomes" id="UP001169990">
    <property type="component" value="Unassembled WGS sequence"/>
</dbReference>
<evidence type="ECO:0000313" key="2">
    <source>
        <dbReference type="EMBL" id="MDN4188323.1"/>
    </source>
</evidence>
<dbReference type="AlphaFoldDB" id="A0AAW7LKC1"/>
<dbReference type="Pfam" id="PF06114">
    <property type="entry name" value="Peptidase_M78"/>
    <property type="match status" value="1"/>
</dbReference>
<protein>
    <submittedName>
        <fullName evidence="2">ImmA/IrrE family metallo-endopeptidase</fullName>
    </submittedName>
</protein>
<reference evidence="2" key="2">
    <citation type="journal article" date="2022" name="3 Biotech.">
        <title>Isomaltooligosaccharides utilization and genomic characterization of human infant anti-inflammatory Bifidobacterium longum and Bifidobacterium breve strains.</title>
        <authorList>
            <person name="Sharma S."/>
            <person name="Singh S."/>
            <person name="Chaudhary V."/>
            <person name="Mantri S."/>
            <person name="Chander A."/>
            <person name="Maurya R."/>
            <person name="Rajarammohan S."/>
            <person name="Singh R.P."/>
            <person name="Rishi P."/>
            <person name="Bishnoi M."/>
            <person name="Bhadada S.K."/>
            <person name="Kondepudi K.K."/>
        </authorList>
    </citation>
    <scope>NUCLEOTIDE SEQUENCE</scope>
    <source>
        <strain evidence="2">Bif11</strain>
    </source>
</reference>
<dbReference type="InterPro" id="IPR010359">
    <property type="entry name" value="IrrE_HExxH"/>
</dbReference>
<evidence type="ECO:0000313" key="3">
    <source>
        <dbReference type="Proteomes" id="UP001169990"/>
    </source>
</evidence>
<gene>
    <name evidence="2" type="ORF">DC496_08280</name>
</gene>
<comment type="caution">
    <text evidence="2">The sequence shown here is derived from an EMBL/GenBank/DDBJ whole genome shotgun (WGS) entry which is preliminary data.</text>
</comment>
<dbReference type="Gene3D" id="1.10.10.2910">
    <property type="match status" value="1"/>
</dbReference>
<feature type="domain" description="IrrE N-terminal-like" evidence="1">
    <location>
        <begin position="12"/>
        <end position="92"/>
    </location>
</feature>
<dbReference type="EMBL" id="QELD01000015">
    <property type="protein sequence ID" value="MDN4188323.1"/>
    <property type="molecule type" value="Genomic_DNA"/>
</dbReference>
<accession>A0AAW7LKC1</accession>
<dbReference type="RefSeq" id="WP_052787767.1">
    <property type="nucleotide sequence ID" value="NZ_CP021387.1"/>
</dbReference>
<proteinExistence type="predicted"/>
<evidence type="ECO:0000259" key="1">
    <source>
        <dbReference type="Pfam" id="PF06114"/>
    </source>
</evidence>
<sequence>MEGFLSEALLLGVRVEERRLPSRLCGFYYEPARLIVLDESMPDFQRRCTLCHELVHARYHDNGCGTPYGVKAERRARRQTALRLIDPVEYASAEALCEGDAYRIACELDVTLQVVRDYQDMLHDTART</sequence>
<name>A0AAW7LKC1_BIFBR</name>